<feature type="region of interest" description="Disordered" evidence="2">
    <location>
        <begin position="1"/>
        <end position="58"/>
    </location>
</feature>
<gene>
    <name evidence="3" type="ORF">DTER00134_LOCUS10082</name>
</gene>
<name>A0A7S3QW26_DUNTE</name>
<proteinExistence type="predicted"/>
<sequence length="266" mass="28500">MSGDTPSAGGGRPKLNLKPRDPEAVKRAEAEREAKLKASPFGSAKPREQTLASRMGKTEEEVLREAIKQERLRLRLNQQQIEEKAALEALVDEVKEQLAMETQDSNRAALTALLKQREDAVDQLLDRFSHEALDAAQRGEVQRPSERRAMQQLAGQDGMYGADAAYGGGAAFYGGGGRGGSFGGGGRGYNPTRDHDMGGRGGGRGRTGYMPTRDHALGGGGARSGSWGSAAPFDDGYLPGMPPPPGLDPNMVDYHSPFPAAYQDRF</sequence>
<feature type="coiled-coil region" evidence="1">
    <location>
        <begin position="64"/>
        <end position="104"/>
    </location>
</feature>
<feature type="compositionally biased region" description="Basic and acidic residues" evidence="2">
    <location>
        <begin position="18"/>
        <end position="36"/>
    </location>
</feature>
<accession>A0A7S3QW26</accession>
<evidence type="ECO:0000256" key="2">
    <source>
        <dbReference type="SAM" id="MobiDB-lite"/>
    </source>
</evidence>
<dbReference type="AlphaFoldDB" id="A0A7S3QW26"/>
<organism evidence="3">
    <name type="scientific">Dunaliella tertiolecta</name>
    <name type="common">Green alga</name>
    <dbReference type="NCBI Taxonomy" id="3047"/>
    <lineage>
        <taxon>Eukaryota</taxon>
        <taxon>Viridiplantae</taxon>
        <taxon>Chlorophyta</taxon>
        <taxon>core chlorophytes</taxon>
        <taxon>Chlorophyceae</taxon>
        <taxon>CS clade</taxon>
        <taxon>Chlamydomonadales</taxon>
        <taxon>Dunaliellaceae</taxon>
        <taxon>Dunaliella</taxon>
    </lineage>
</organism>
<protein>
    <submittedName>
        <fullName evidence="3">Uncharacterized protein</fullName>
    </submittedName>
</protein>
<evidence type="ECO:0000256" key="1">
    <source>
        <dbReference type="SAM" id="Coils"/>
    </source>
</evidence>
<evidence type="ECO:0000313" key="3">
    <source>
        <dbReference type="EMBL" id="CAE0495009.1"/>
    </source>
</evidence>
<feature type="region of interest" description="Disordered" evidence="2">
    <location>
        <begin position="184"/>
        <end position="209"/>
    </location>
</feature>
<dbReference type="EMBL" id="HBIP01017130">
    <property type="protein sequence ID" value="CAE0495009.1"/>
    <property type="molecule type" value="Transcribed_RNA"/>
</dbReference>
<keyword evidence="1" id="KW-0175">Coiled coil</keyword>
<reference evidence="3" key="1">
    <citation type="submission" date="2021-01" db="EMBL/GenBank/DDBJ databases">
        <authorList>
            <person name="Corre E."/>
            <person name="Pelletier E."/>
            <person name="Niang G."/>
            <person name="Scheremetjew M."/>
            <person name="Finn R."/>
            <person name="Kale V."/>
            <person name="Holt S."/>
            <person name="Cochrane G."/>
            <person name="Meng A."/>
            <person name="Brown T."/>
            <person name="Cohen L."/>
        </authorList>
    </citation>
    <scope>NUCLEOTIDE SEQUENCE</scope>
    <source>
        <strain evidence="3">CCMP1320</strain>
    </source>
</reference>